<proteinExistence type="inferred from homology"/>
<evidence type="ECO:0000256" key="7">
    <source>
        <dbReference type="RuleBase" id="RU000320"/>
    </source>
</evidence>
<comment type="caution">
    <text evidence="9">The sequence shown here is derived from an EMBL/GenBank/DDBJ whole genome shotgun (WGS) entry which is preliminary data.</text>
</comment>
<dbReference type="EC" id="7.1.1.-" evidence="6"/>
<dbReference type="HAMAP" id="MF_00445">
    <property type="entry name" value="NDH1_NuoN_1"/>
    <property type="match status" value="1"/>
</dbReference>
<keyword evidence="10" id="KW-1185">Reference proteome</keyword>
<dbReference type="GO" id="GO:0005886">
    <property type="term" value="C:plasma membrane"/>
    <property type="evidence" value="ECO:0007669"/>
    <property type="project" value="UniProtKB-SubCell"/>
</dbReference>
<feature type="transmembrane region" description="Helical" evidence="6">
    <location>
        <begin position="77"/>
        <end position="95"/>
    </location>
</feature>
<feature type="transmembrane region" description="Helical" evidence="6">
    <location>
        <begin position="162"/>
        <end position="184"/>
    </location>
</feature>
<dbReference type="NCBIfam" id="TIGR01770">
    <property type="entry name" value="NDH_I_N"/>
    <property type="match status" value="1"/>
</dbReference>
<comment type="subunit">
    <text evidence="6">NDH-1 is composed of 14 different subunits. Subunits NuoA, H, J, K, L, M, N constitute the membrane sector of the complex.</text>
</comment>
<feature type="transmembrane region" description="Helical" evidence="6">
    <location>
        <begin position="107"/>
        <end position="123"/>
    </location>
</feature>
<comment type="subcellular location">
    <subcellularLocation>
        <location evidence="6">Cell membrane</location>
        <topology evidence="6">Multi-pass membrane protein</topology>
    </subcellularLocation>
    <subcellularLocation>
        <location evidence="1">Endomembrane system</location>
        <topology evidence="1">Multi-pass membrane protein</topology>
    </subcellularLocation>
    <subcellularLocation>
        <location evidence="7">Membrane</location>
        <topology evidence="7">Multi-pass membrane protein</topology>
    </subcellularLocation>
</comment>
<dbReference type="Pfam" id="PF00361">
    <property type="entry name" value="Proton_antipo_M"/>
    <property type="match status" value="1"/>
</dbReference>
<evidence type="ECO:0000256" key="2">
    <source>
        <dbReference type="ARBA" id="ARBA00022475"/>
    </source>
</evidence>
<organism evidence="9 10">
    <name type="scientific">Dictyobacter kobayashii</name>
    <dbReference type="NCBI Taxonomy" id="2014872"/>
    <lineage>
        <taxon>Bacteria</taxon>
        <taxon>Bacillati</taxon>
        <taxon>Chloroflexota</taxon>
        <taxon>Ktedonobacteria</taxon>
        <taxon>Ktedonobacterales</taxon>
        <taxon>Dictyobacteraceae</taxon>
        <taxon>Dictyobacter</taxon>
    </lineage>
</organism>
<evidence type="ECO:0000313" key="10">
    <source>
        <dbReference type="Proteomes" id="UP000287188"/>
    </source>
</evidence>
<evidence type="ECO:0000256" key="6">
    <source>
        <dbReference type="HAMAP-Rule" id="MF_00445"/>
    </source>
</evidence>
<dbReference type="GO" id="GO:0050136">
    <property type="term" value="F:NADH dehydrogenase (quinone) (non-electrogenic) activity"/>
    <property type="evidence" value="ECO:0007669"/>
    <property type="project" value="UniProtKB-UniRule"/>
</dbReference>
<evidence type="ECO:0000256" key="5">
    <source>
        <dbReference type="ARBA" id="ARBA00023136"/>
    </source>
</evidence>
<keyword evidence="6" id="KW-0874">Quinone</keyword>
<dbReference type="GO" id="GO:0048038">
    <property type="term" value="F:quinone binding"/>
    <property type="evidence" value="ECO:0007669"/>
    <property type="project" value="UniProtKB-KW"/>
</dbReference>
<keyword evidence="3 6" id="KW-0812">Transmembrane</keyword>
<feature type="transmembrane region" description="Helical" evidence="6">
    <location>
        <begin position="457"/>
        <end position="481"/>
    </location>
</feature>
<name>A0A402AFA4_9CHLR</name>
<dbReference type="EMBL" id="BIFS01000001">
    <property type="protein sequence ID" value="GCE17800.1"/>
    <property type="molecule type" value="Genomic_DNA"/>
</dbReference>
<gene>
    <name evidence="6" type="primary">nuoN</name>
    <name evidence="9" type="ORF">KDK_16000</name>
</gene>
<keyword evidence="6" id="KW-0830">Ubiquinone</keyword>
<keyword evidence="6" id="KW-1278">Translocase</keyword>
<dbReference type="PANTHER" id="PTHR22773">
    <property type="entry name" value="NADH DEHYDROGENASE"/>
    <property type="match status" value="1"/>
</dbReference>
<feature type="transmembrane region" description="Helical" evidence="6">
    <location>
        <begin position="12"/>
        <end position="30"/>
    </location>
</feature>
<evidence type="ECO:0000256" key="3">
    <source>
        <dbReference type="ARBA" id="ARBA00022692"/>
    </source>
</evidence>
<sequence>MSFQPSDLYLLAPQISLVLLALVVMAVDLFTKKRIVIAATAMVGLIVPAAFTIAQAITFSGPKTAFFRMLVVDQYSLFFEIIFLIIAAVIILSSYDYIGKYVQADGEFYSLLLLSVVGMMFMASTTELISIYIALELTSFPLYVMAGLIRSDTKSSEAAVKYVLLGAMSSAILLYGFALLYGLTGTTDLVGLAHSFKSFTNGNLMVIVADVLVIAGFGFKISAVPFHMWAPDIYEGAPTPATAFFSVGSKAAGFAALIRILIYGGLWQVDLVPLVVTLSIVAVLTMTLGNFVAAVQTNIKRMMAYSSIAQAGYILVGVVGTVGMAQKNPAAAATGTAAVLFFILVYVVTNLGAFSGIIALANMTGGEKIDDFRGLWKRAPLLSVGTALCLLSLAGIPPVAGFFSKVFIFTAAWQLGQPWLVIVALLNSIVSVVYYGRIIKVMFFDEPQKEGRLVTSMSLGTSITLASAALLVLTVIVQLVINAANPAAFNLFASLIGR</sequence>
<dbReference type="InterPro" id="IPR001750">
    <property type="entry name" value="ND/Mrp_TM"/>
</dbReference>
<evidence type="ECO:0000259" key="8">
    <source>
        <dbReference type="Pfam" id="PF00361"/>
    </source>
</evidence>
<evidence type="ECO:0000313" key="9">
    <source>
        <dbReference type="EMBL" id="GCE17800.1"/>
    </source>
</evidence>
<accession>A0A402AFA4</accession>
<feature type="transmembrane region" description="Helical" evidence="6">
    <location>
        <begin position="381"/>
        <end position="403"/>
    </location>
</feature>
<protein>
    <recommendedName>
        <fullName evidence="6">NADH-quinone oxidoreductase subunit N</fullName>
        <ecNumber evidence="6">7.1.1.-</ecNumber>
    </recommendedName>
    <alternativeName>
        <fullName evidence="6">NADH dehydrogenase I subunit N</fullName>
    </alternativeName>
    <alternativeName>
        <fullName evidence="6">NDH-1 subunit N</fullName>
    </alternativeName>
</protein>
<dbReference type="RefSeq" id="WP_126549425.1">
    <property type="nucleotide sequence ID" value="NZ_BIFS01000001.1"/>
</dbReference>
<dbReference type="Proteomes" id="UP000287188">
    <property type="component" value="Unassembled WGS sequence"/>
</dbReference>
<evidence type="ECO:0000256" key="4">
    <source>
        <dbReference type="ARBA" id="ARBA00022989"/>
    </source>
</evidence>
<feature type="transmembrane region" description="Helical" evidence="6">
    <location>
        <begin position="35"/>
        <end position="57"/>
    </location>
</feature>
<keyword evidence="5 6" id="KW-0472">Membrane</keyword>
<feature type="transmembrane region" description="Helical" evidence="6">
    <location>
        <begin position="204"/>
        <end position="229"/>
    </location>
</feature>
<dbReference type="GO" id="GO:0008137">
    <property type="term" value="F:NADH dehydrogenase (ubiquinone) activity"/>
    <property type="evidence" value="ECO:0007669"/>
    <property type="project" value="InterPro"/>
</dbReference>
<feature type="transmembrane region" description="Helical" evidence="6">
    <location>
        <begin position="337"/>
        <end position="360"/>
    </location>
</feature>
<comment type="similarity">
    <text evidence="6">Belongs to the complex I subunit 2 family.</text>
</comment>
<comment type="function">
    <text evidence="6">NDH-1 shuttles electrons from NADH, via FMN and iron-sulfur (Fe-S) centers, to quinones in the respiratory chain. The immediate electron acceptor for the enzyme in this species is believed to be ubiquinone. Couples the redox reaction to proton translocation (for every two electrons transferred, four hydrogen ions are translocated across the cytoplasmic membrane), and thus conserves the redox energy in a proton gradient.</text>
</comment>
<feature type="transmembrane region" description="Helical" evidence="6">
    <location>
        <begin position="241"/>
        <end position="262"/>
    </location>
</feature>
<evidence type="ECO:0000256" key="1">
    <source>
        <dbReference type="ARBA" id="ARBA00004127"/>
    </source>
</evidence>
<feature type="domain" description="NADH:quinone oxidoreductase/Mrp antiporter transmembrane" evidence="8">
    <location>
        <begin position="126"/>
        <end position="429"/>
    </location>
</feature>
<feature type="transmembrane region" description="Helical" evidence="6">
    <location>
        <begin position="302"/>
        <end position="325"/>
    </location>
</feature>
<dbReference type="InterPro" id="IPR010096">
    <property type="entry name" value="NADH-Q_OxRdtase_suN/2"/>
</dbReference>
<dbReference type="GO" id="GO:0012505">
    <property type="term" value="C:endomembrane system"/>
    <property type="evidence" value="ECO:0007669"/>
    <property type="project" value="UniProtKB-SubCell"/>
</dbReference>
<dbReference type="PRINTS" id="PR01434">
    <property type="entry name" value="NADHDHGNASE5"/>
</dbReference>
<keyword evidence="6" id="KW-0520">NAD</keyword>
<feature type="transmembrane region" description="Helical" evidence="6">
    <location>
        <begin position="415"/>
        <end position="436"/>
    </location>
</feature>
<dbReference type="AlphaFoldDB" id="A0A402AFA4"/>
<reference evidence="10" key="1">
    <citation type="submission" date="2018-12" db="EMBL/GenBank/DDBJ databases">
        <title>Tengunoibacter tsumagoiensis gen. nov., sp. nov., Dictyobacter kobayashii sp. nov., D. alpinus sp. nov., and D. joshuensis sp. nov. and description of Dictyobacteraceae fam. nov. within the order Ktedonobacterales isolated from Tengu-no-mugimeshi.</title>
        <authorList>
            <person name="Wang C.M."/>
            <person name="Zheng Y."/>
            <person name="Sakai Y."/>
            <person name="Toyoda A."/>
            <person name="Minakuchi Y."/>
            <person name="Abe K."/>
            <person name="Yokota A."/>
            <person name="Yabe S."/>
        </authorList>
    </citation>
    <scope>NUCLEOTIDE SEQUENCE [LARGE SCALE GENOMIC DNA]</scope>
    <source>
        <strain evidence="10">Uno11</strain>
    </source>
</reference>
<dbReference type="GO" id="GO:0042773">
    <property type="term" value="P:ATP synthesis coupled electron transport"/>
    <property type="evidence" value="ECO:0007669"/>
    <property type="project" value="InterPro"/>
</dbReference>
<feature type="transmembrane region" description="Helical" evidence="6">
    <location>
        <begin position="129"/>
        <end position="150"/>
    </location>
</feature>
<comment type="catalytic activity">
    <reaction evidence="6">
        <text>a quinone + NADH + 5 H(+)(in) = a quinol + NAD(+) + 4 H(+)(out)</text>
        <dbReference type="Rhea" id="RHEA:57888"/>
        <dbReference type="ChEBI" id="CHEBI:15378"/>
        <dbReference type="ChEBI" id="CHEBI:24646"/>
        <dbReference type="ChEBI" id="CHEBI:57540"/>
        <dbReference type="ChEBI" id="CHEBI:57945"/>
        <dbReference type="ChEBI" id="CHEBI:132124"/>
    </reaction>
</comment>
<feature type="transmembrane region" description="Helical" evidence="6">
    <location>
        <begin position="274"/>
        <end position="295"/>
    </location>
</feature>
<keyword evidence="2 6" id="KW-1003">Cell membrane</keyword>
<keyword evidence="6" id="KW-0813">Transport</keyword>
<dbReference type="OrthoDB" id="9807568at2"/>
<keyword evidence="4 6" id="KW-1133">Transmembrane helix</keyword>